<organism evidence="2 3">
    <name type="scientific">Zea mays</name>
    <name type="common">Maize</name>
    <dbReference type="NCBI Taxonomy" id="4577"/>
    <lineage>
        <taxon>Eukaryota</taxon>
        <taxon>Viridiplantae</taxon>
        <taxon>Streptophyta</taxon>
        <taxon>Embryophyta</taxon>
        <taxon>Tracheophyta</taxon>
        <taxon>Spermatophyta</taxon>
        <taxon>Magnoliopsida</taxon>
        <taxon>Liliopsida</taxon>
        <taxon>Poales</taxon>
        <taxon>Poaceae</taxon>
        <taxon>PACMAD clade</taxon>
        <taxon>Panicoideae</taxon>
        <taxon>Andropogonodae</taxon>
        <taxon>Andropogoneae</taxon>
        <taxon>Tripsacinae</taxon>
        <taxon>Zea</taxon>
    </lineage>
</organism>
<proteinExistence type="predicted"/>
<evidence type="ECO:0000313" key="2">
    <source>
        <dbReference type="EMBL" id="PWZ19512.1"/>
    </source>
</evidence>
<dbReference type="Proteomes" id="UP000251960">
    <property type="component" value="Chromosome 6"/>
</dbReference>
<feature type="region of interest" description="Disordered" evidence="1">
    <location>
        <begin position="22"/>
        <end position="53"/>
    </location>
</feature>
<sequence length="53" mass="6034">MSINRSAPLLHLAIFHHHPSLFPSRHQPSSPRRRPPLCSPHGSKHGAWLLSPW</sequence>
<reference evidence="2 3" key="1">
    <citation type="journal article" date="2018" name="Nat. Genet.">
        <title>Extensive intraspecific gene order and gene structural variations between Mo17 and other maize genomes.</title>
        <authorList>
            <person name="Sun S."/>
            <person name="Zhou Y."/>
            <person name="Chen J."/>
            <person name="Shi J."/>
            <person name="Zhao H."/>
            <person name="Zhao H."/>
            <person name="Song W."/>
            <person name="Zhang M."/>
            <person name="Cui Y."/>
            <person name="Dong X."/>
            <person name="Liu H."/>
            <person name="Ma X."/>
            <person name="Jiao Y."/>
            <person name="Wang B."/>
            <person name="Wei X."/>
            <person name="Stein J.C."/>
            <person name="Glaubitz J.C."/>
            <person name="Lu F."/>
            <person name="Yu G."/>
            <person name="Liang C."/>
            <person name="Fengler K."/>
            <person name="Li B."/>
            <person name="Rafalski A."/>
            <person name="Schnable P.S."/>
            <person name="Ware D.H."/>
            <person name="Buckler E.S."/>
            <person name="Lai J."/>
        </authorList>
    </citation>
    <scope>NUCLEOTIDE SEQUENCE [LARGE SCALE GENOMIC DNA]</scope>
    <source>
        <strain evidence="3">cv. Missouri 17</strain>
        <tissue evidence="2">Seedling</tissue>
    </source>
</reference>
<evidence type="ECO:0000256" key="1">
    <source>
        <dbReference type="SAM" id="MobiDB-lite"/>
    </source>
</evidence>
<name>A0A3L6EER3_MAIZE</name>
<dbReference type="AlphaFoldDB" id="A0A3L6EER3"/>
<gene>
    <name evidence="2" type="ORF">Zm00014a_044163</name>
</gene>
<comment type="caution">
    <text evidence="2">The sequence shown here is derived from an EMBL/GenBank/DDBJ whole genome shotgun (WGS) entry which is preliminary data.</text>
</comment>
<evidence type="ECO:0000313" key="3">
    <source>
        <dbReference type="Proteomes" id="UP000251960"/>
    </source>
</evidence>
<dbReference type="EMBL" id="NCVQ01000007">
    <property type="protein sequence ID" value="PWZ19512.1"/>
    <property type="molecule type" value="Genomic_DNA"/>
</dbReference>
<protein>
    <submittedName>
        <fullName evidence="2">Uncharacterized protein</fullName>
    </submittedName>
</protein>
<accession>A0A3L6EER3</accession>